<accession>A0A0L9USZ3</accession>
<evidence type="ECO:0000313" key="2">
    <source>
        <dbReference type="Proteomes" id="UP000053144"/>
    </source>
</evidence>
<organism evidence="1 2">
    <name type="scientific">Phaseolus angularis</name>
    <name type="common">Azuki bean</name>
    <name type="synonym">Vigna angularis</name>
    <dbReference type="NCBI Taxonomy" id="3914"/>
    <lineage>
        <taxon>Eukaryota</taxon>
        <taxon>Viridiplantae</taxon>
        <taxon>Streptophyta</taxon>
        <taxon>Embryophyta</taxon>
        <taxon>Tracheophyta</taxon>
        <taxon>Spermatophyta</taxon>
        <taxon>Magnoliopsida</taxon>
        <taxon>eudicotyledons</taxon>
        <taxon>Gunneridae</taxon>
        <taxon>Pentapetalae</taxon>
        <taxon>rosids</taxon>
        <taxon>fabids</taxon>
        <taxon>Fabales</taxon>
        <taxon>Fabaceae</taxon>
        <taxon>Papilionoideae</taxon>
        <taxon>50 kb inversion clade</taxon>
        <taxon>NPAAA clade</taxon>
        <taxon>indigoferoid/millettioid clade</taxon>
        <taxon>Phaseoleae</taxon>
        <taxon>Vigna</taxon>
    </lineage>
</organism>
<dbReference type="EMBL" id="CM003376">
    <property type="protein sequence ID" value="KOM45702.1"/>
    <property type="molecule type" value="Genomic_DNA"/>
</dbReference>
<name>A0A0L9USZ3_PHAAN</name>
<sequence>MTNITDVRLSPLGRSSLTTIVRQFSTTTVRFLYTELPFDSFPCMRTVHYSPVRQFVHLGRSVFPSLNVRSLVQITPLYLPFVQVAPLLNRSLIRMSADTYEPMKAADKVCSFCQFKEPINFTARGDTHGYLRPSSSDSHHFPTSIPLHQPNIITFTLPHCPSPSTTFTFLGSSLPTPHGQPIPIIFILTPYPTTIGNTHHYPSSTAPTQILRPLSFTHTQSSIFTLTSRPFPRPSSPLSPTHHPYSSPTPSSSLYLTVTTDILQPRFSSPSHFFPLPSQVLKLKQEPLLFVYLRKQAEKRRWEEAVVAGSGLGSGVVTSSGYDARLSDGWKFGRAWRTKGEDELERRLTTIPAVYYDPRRAVRRRRLESVTREELMEGGGAAAYVREPADGDSCPWQRRGLRWPESWSGIDGGVLWIREGRKPCQIVGLEKC</sequence>
<proteinExistence type="predicted"/>
<dbReference type="Gramene" id="KOM45702">
    <property type="protein sequence ID" value="KOM45702"/>
    <property type="gene ID" value="LR48_Vigan06g100800"/>
</dbReference>
<dbReference type="AlphaFoldDB" id="A0A0L9USZ3"/>
<gene>
    <name evidence="1" type="ORF">LR48_Vigan06g100800</name>
</gene>
<reference evidence="2" key="1">
    <citation type="journal article" date="2015" name="Proc. Natl. Acad. Sci. U.S.A.">
        <title>Genome sequencing of adzuki bean (Vigna angularis) provides insight into high starch and low fat accumulation and domestication.</title>
        <authorList>
            <person name="Yang K."/>
            <person name="Tian Z."/>
            <person name="Chen C."/>
            <person name="Luo L."/>
            <person name="Zhao B."/>
            <person name="Wang Z."/>
            <person name="Yu L."/>
            <person name="Li Y."/>
            <person name="Sun Y."/>
            <person name="Li W."/>
            <person name="Chen Y."/>
            <person name="Li Y."/>
            <person name="Zhang Y."/>
            <person name="Ai D."/>
            <person name="Zhao J."/>
            <person name="Shang C."/>
            <person name="Ma Y."/>
            <person name="Wu B."/>
            <person name="Wang M."/>
            <person name="Gao L."/>
            <person name="Sun D."/>
            <person name="Zhang P."/>
            <person name="Guo F."/>
            <person name="Wang W."/>
            <person name="Li Y."/>
            <person name="Wang J."/>
            <person name="Varshney R.K."/>
            <person name="Wang J."/>
            <person name="Ling H.Q."/>
            <person name="Wan P."/>
        </authorList>
    </citation>
    <scope>NUCLEOTIDE SEQUENCE</scope>
    <source>
        <strain evidence="2">cv. Jingnong 6</strain>
    </source>
</reference>
<dbReference type="Proteomes" id="UP000053144">
    <property type="component" value="Chromosome 6"/>
</dbReference>
<evidence type="ECO:0000313" key="1">
    <source>
        <dbReference type="EMBL" id="KOM45702.1"/>
    </source>
</evidence>
<protein>
    <submittedName>
        <fullName evidence="1">Uncharacterized protein</fullName>
    </submittedName>
</protein>